<gene>
    <name evidence="2" type="ORF">Pla52n_55950</name>
</gene>
<keyword evidence="1" id="KW-0732">Signal</keyword>
<dbReference type="EMBL" id="SJPN01000008">
    <property type="protein sequence ID" value="TWT93767.1"/>
    <property type="molecule type" value="Genomic_DNA"/>
</dbReference>
<name>A0A5C6A355_9BACT</name>
<accession>A0A5C6A355</accession>
<evidence type="ECO:0000256" key="1">
    <source>
        <dbReference type="SAM" id="SignalP"/>
    </source>
</evidence>
<dbReference type="RefSeq" id="WP_146522601.1">
    <property type="nucleotide sequence ID" value="NZ_CP151726.1"/>
</dbReference>
<feature type="chain" id="PRO_5022875749" evidence="1">
    <location>
        <begin position="25"/>
        <end position="259"/>
    </location>
</feature>
<feature type="signal peptide" evidence="1">
    <location>
        <begin position="1"/>
        <end position="24"/>
    </location>
</feature>
<dbReference type="OrthoDB" id="284538at2"/>
<keyword evidence="3" id="KW-1185">Reference proteome</keyword>
<organism evidence="2 3">
    <name type="scientific">Stieleria varia</name>
    <dbReference type="NCBI Taxonomy" id="2528005"/>
    <lineage>
        <taxon>Bacteria</taxon>
        <taxon>Pseudomonadati</taxon>
        <taxon>Planctomycetota</taxon>
        <taxon>Planctomycetia</taxon>
        <taxon>Pirellulales</taxon>
        <taxon>Pirellulaceae</taxon>
        <taxon>Stieleria</taxon>
    </lineage>
</organism>
<evidence type="ECO:0000313" key="2">
    <source>
        <dbReference type="EMBL" id="TWT93767.1"/>
    </source>
</evidence>
<dbReference type="AlphaFoldDB" id="A0A5C6A355"/>
<comment type="caution">
    <text evidence="2">The sequence shown here is derived from an EMBL/GenBank/DDBJ whole genome shotgun (WGS) entry which is preliminary data.</text>
</comment>
<protein>
    <submittedName>
        <fullName evidence="2">Uncharacterized protein</fullName>
    </submittedName>
</protein>
<evidence type="ECO:0000313" key="3">
    <source>
        <dbReference type="Proteomes" id="UP000320176"/>
    </source>
</evidence>
<proteinExistence type="predicted"/>
<reference evidence="2 3" key="1">
    <citation type="submission" date="2019-02" db="EMBL/GenBank/DDBJ databases">
        <title>Deep-cultivation of Planctomycetes and their phenomic and genomic characterization uncovers novel biology.</title>
        <authorList>
            <person name="Wiegand S."/>
            <person name="Jogler M."/>
            <person name="Boedeker C."/>
            <person name="Pinto D."/>
            <person name="Vollmers J."/>
            <person name="Rivas-Marin E."/>
            <person name="Kohn T."/>
            <person name="Peeters S.H."/>
            <person name="Heuer A."/>
            <person name="Rast P."/>
            <person name="Oberbeckmann S."/>
            <person name="Bunk B."/>
            <person name="Jeske O."/>
            <person name="Meyerdierks A."/>
            <person name="Storesund J.E."/>
            <person name="Kallscheuer N."/>
            <person name="Luecker S."/>
            <person name="Lage O.M."/>
            <person name="Pohl T."/>
            <person name="Merkel B.J."/>
            <person name="Hornburger P."/>
            <person name="Mueller R.-W."/>
            <person name="Bruemmer F."/>
            <person name="Labrenz M."/>
            <person name="Spormann A.M."/>
            <person name="Op Den Camp H."/>
            <person name="Overmann J."/>
            <person name="Amann R."/>
            <person name="Jetten M.S.M."/>
            <person name="Mascher T."/>
            <person name="Medema M.H."/>
            <person name="Devos D.P."/>
            <person name="Kaster A.-K."/>
            <person name="Ovreas L."/>
            <person name="Rohde M."/>
            <person name="Galperin M.Y."/>
            <person name="Jogler C."/>
        </authorList>
    </citation>
    <scope>NUCLEOTIDE SEQUENCE [LARGE SCALE GENOMIC DNA]</scope>
    <source>
        <strain evidence="2 3">Pla52n</strain>
    </source>
</reference>
<sequence length="259" mass="29177" precursor="true">MMNVQLMSTAVLALLLFGAVPPIAAQDPDQRREVPNSTEETPIRAAEPREFQMSGQSGTRESFGHLAEFPGMLVHNDVFSLLQYKPIRNAIEVTDEQATELAKAQIEQIKLRQQTLRDLPRPVGPLQGDAESAKRRADAFAELDRKTQDLYRQILLPKQVERLTEIAFELRIQSMGIVAFLKDPQMVAELEISDEQQARLDRQAIESSQDLDAKVGELKRQVRRDIMAVLDDNQRAQLKSMLGQEFDWSRASAAAPEGE</sequence>
<dbReference type="Proteomes" id="UP000320176">
    <property type="component" value="Unassembled WGS sequence"/>
</dbReference>